<dbReference type="AlphaFoldDB" id="A0A8T9CAV2"/>
<accession>A0A8T9CAV2</accession>
<evidence type="ECO:0000256" key="1">
    <source>
        <dbReference type="SAM" id="Phobius"/>
    </source>
</evidence>
<evidence type="ECO:0000313" key="2">
    <source>
        <dbReference type="EMBL" id="TVY82711.1"/>
    </source>
</evidence>
<dbReference type="PANTHER" id="PTHR34292">
    <property type="entry name" value="OUTER SPORE WALL PROTEIN LDS1"/>
    <property type="match status" value="1"/>
</dbReference>
<feature type="transmembrane region" description="Helical" evidence="1">
    <location>
        <begin position="240"/>
        <end position="265"/>
    </location>
</feature>
<organism evidence="2 3">
    <name type="scientific">Lachnellula suecica</name>
    <dbReference type="NCBI Taxonomy" id="602035"/>
    <lineage>
        <taxon>Eukaryota</taxon>
        <taxon>Fungi</taxon>
        <taxon>Dikarya</taxon>
        <taxon>Ascomycota</taxon>
        <taxon>Pezizomycotina</taxon>
        <taxon>Leotiomycetes</taxon>
        <taxon>Helotiales</taxon>
        <taxon>Lachnaceae</taxon>
        <taxon>Lachnellula</taxon>
    </lineage>
</organism>
<feature type="transmembrane region" description="Helical" evidence="1">
    <location>
        <begin position="47"/>
        <end position="67"/>
    </location>
</feature>
<evidence type="ECO:0008006" key="4">
    <source>
        <dbReference type="Google" id="ProtNLM"/>
    </source>
</evidence>
<sequence>MPSTSINASAALLPIRNIVSASWLYPFKGIYYFLAHREYYPLFGRRLIPLTITSIVVLALLFTFTYLPQAAFLLIFHGPTAWISAVFLVLGEGQVVIALLFEALLVDETLVDVLDLYWKKARLISGMQATLIREGLETLVAPTRILDPLAPTTVKFLGKPTTSAVYSPFSFRQIAEFILFLPLNLIPVVGTPAFLVVTGARAGPLHHWRYFKLRGLSKKERNEEIRTRRWKYTWFGSVALLLQLVPVLSMFFLLTTACGSALWAVKLEEQKRLVEEAPVRDEEVPAPYADDPV</sequence>
<reference evidence="2 3" key="1">
    <citation type="submission" date="2018-05" db="EMBL/GenBank/DDBJ databases">
        <title>Genome sequencing and assembly of the regulated plant pathogen Lachnellula willkommii and related sister species for the development of diagnostic species identification markers.</title>
        <authorList>
            <person name="Giroux E."/>
            <person name="Bilodeau G."/>
        </authorList>
    </citation>
    <scope>NUCLEOTIDE SEQUENCE [LARGE SCALE GENOMIC DNA]</scope>
    <source>
        <strain evidence="2 3">CBS 268.59</strain>
    </source>
</reference>
<name>A0A8T9CAV2_9HELO</name>
<evidence type="ECO:0000313" key="3">
    <source>
        <dbReference type="Proteomes" id="UP000469558"/>
    </source>
</evidence>
<dbReference type="GO" id="GO:0005619">
    <property type="term" value="C:ascospore wall"/>
    <property type="evidence" value="ECO:0007669"/>
    <property type="project" value="TreeGrafter"/>
</dbReference>
<dbReference type="EMBL" id="QGMK01000285">
    <property type="protein sequence ID" value="TVY82711.1"/>
    <property type="molecule type" value="Genomic_DNA"/>
</dbReference>
<feature type="transmembrane region" description="Helical" evidence="1">
    <location>
        <begin position="79"/>
        <end position="101"/>
    </location>
</feature>
<dbReference type="OrthoDB" id="2107885at2759"/>
<feature type="transmembrane region" description="Helical" evidence="1">
    <location>
        <begin position="177"/>
        <end position="200"/>
    </location>
</feature>
<dbReference type="GO" id="GO:0005628">
    <property type="term" value="C:prospore membrane"/>
    <property type="evidence" value="ECO:0007669"/>
    <property type="project" value="TreeGrafter"/>
</dbReference>
<dbReference type="InterPro" id="IPR052786">
    <property type="entry name" value="Spore_wall_assembly"/>
</dbReference>
<comment type="caution">
    <text evidence="2">The sequence shown here is derived from an EMBL/GenBank/DDBJ whole genome shotgun (WGS) entry which is preliminary data.</text>
</comment>
<gene>
    <name evidence="2" type="ORF">LSUE1_G005717</name>
</gene>
<dbReference type="Proteomes" id="UP000469558">
    <property type="component" value="Unassembled WGS sequence"/>
</dbReference>
<protein>
    <recommendedName>
        <fullName evidence="4">Outer spore wall protein RRT8</fullName>
    </recommendedName>
</protein>
<keyword evidence="3" id="KW-1185">Reference proteome</keyword>
<dbReference type="GO" id="GO:0005811">
    <property type="term" value="C:lipid droplet"/>
    <property type="evidence" value="ECO:0007669"/>
    <property type="project" value="TreeGrafter"/>
</dbReference>
<keyword evidence="1" id="KW-0812">Transmembrane</keyword>
<dbReference type="PANTHER" id="PTHR34292:SF1">
    <property type="entry name" value="OUTER SPORE WALL PROTEIN RRT8"/>
    <property type="match status" value="1"/>
</dbReference>
<keyword evidence="1" id="KW-0472">Membrane</keyword>
<feature type="transmembrane region" description="Helical" evidence="1">
    <location>
        <begin position="6"/>
        <end position="26"/>
    </location>
</feature>
<keyword evidence="1" id="KW-1133">Transmembrane helix</keyword>
<proteinExistence type="predicted"/>